<dbReference type="AlphaFoldDB" id="A0A5N6SNR9"/>
<evidence type="ECO:0000313" key="1">
    <source>
        <dbReference type="EMBL" id="KAE8136332.1"/>
    </source>
</evidence>
<keyword evidence="2" id="KW-1185">Reference proteome</keyword>
<organism evidence="1 2">
    <name type="scientific">Aspergillus pseudotamarii</name>
    <dbReference type="NCBI Taxonomy" id="132259"/>
    <lineage>
        <taxon>Eukaryota</taxon>
        <taxon>Fungi</taxon>
        <taxon>Dikarya</taxon>
        <taxon>Ascomycota</taxon>
        <taxon>Pezizomycotina</taxon>
        <taxon>Eurotiomycetes</taxon>
        <taxon>Eurotiomycetidae</taxon>
        <taxon>Eurotiales</taxon>
        <taxon>Aspergillaceae</taxon>
        <taxon>Aspergillus</taxon>
        <taxon>Aspergillus subgen. Circumdati</taxon>
    </lineage>
</organism>
<evidence type="ECO:0000313" key="2">
    <source>
        <dbReference type="Proteomes" id="UP000325672"/>
    </source>
</evidence>
<dbReference type="GeneID" id="43641648"/>
<dbReference type="RefSeq" id="XP_031912395.1">
    <property type="nucleotide sequence ID" value="XM_032057438.1"/>
</dbReference>
<dbReference type="OrthoDB" id="9997739at2759"/>
<proteinExistence type="predicted"/>
<gene>
    <name evidence="1" type="ORF">BDV38DRAFT_272155</name>
</gene>
<accession>A0A5N6SNR9</accession>
<protein>
    <submittedName>
        <fullName evidence="1">Uncharacterized protein</fullName>
    </submittedName>
</protein>
<dbReference type="EMBL" id="ML743585">
    <property type="protein sequence ID" value="KAE8136332.1"/>
    <property type="molecule type" value="Genomic_DNA"/>
</dbReference>
<dbReference type="Proteomes" id="UP000325672">
    <property type="component" value="Unassembled WGS sequence"/>
</dbReference>
<sequence>MQLDCYVRFQIHLALAGSFPKGILKPPINHETDKIVFGCCCDFVYHSHYSILLPASNPRRHDVVQTRNNLTFSLLCTGLIERFNRRALRDDMDVMKTDPVVNYIYRYLSGPHYYRIGYKTEWNIYKIFQDYTAWNIEILMRNTNFRELLDRVPSLEKAIFRSMWEYVWTL</sequence>
<reference evidence="1 2" key="1">
    <citation type="submission" date="2019-04" db="EMBL/GenBank/DDBJ databases">
        <title>Friends and foes A comparative genomics study of 23 Aspergillus species from section Flavi.</title>
        <authorList>
            <consortium name="DOE Joint Genome Institute"/>
            <person name="Kjaerbolling I."/>
            <person name="Vesth T."/>
            <person name="Frisvad J.C."/>
            <person name="Nybo J.L."/>
            <person name="Theobald S."/>
            <person name="Kildgaard S."/>
            <person name="Isbrandt T."/>
            <person name="Kuo A."/>
            <person name="Sato A."/>
            <person name="Lyhne E.K."/>
            <person name="Kogle M.E."/>
            <person name="Wiebenga A."/>
            <person name="Kun R.S."/>
            <person name="Lubbers R.J."/>
            <person name="Makela M.R."/>
            <person name="Barry K."/>
            <person name="Chovatia M."/>
            <person name="Clum A."/>
            <person name="Daum C."/>
            <person name="Haridas S."/>
            <person name="He G."/>
            <person name="LaButti K."/>
            <person name="Lipzen A."/>
            <person name="Mondo S."/>
            <person name="Riley R."/>
            <person name="Salamov A."/>
            <person name="Simmons B.A."/>
            <person name="Magnuson J.K."/>
            <person name="Henrissat B."/>
            <person name="Mortensen U.H."/>
            <person name="Larsen T.O."/>
            <person name="Devries R.P."/>
            <person name="Grigoriev I.V."/>
            <person name="Machida M."/>
            <person name="Baker S.E."/>
            <person name="Andersen M.R."/>
        </authorList>
    </citation>
    <scope>NUCLEOTIDE SEQUENCE [LARGE SCALE GENOMIC DNA]</scope>
    <source>
        <strain evidence="1 2">CBS 117625</strain>
    </source>
</reference>
<name>A0A5N6SNR9_ASPPS</name>